<evidence type="ECO:0000256" key="1">
    <source>
        <dbReference type="ARBA" id="ARBA00006586"/>
    </source>
</evidence>
<accession>A0A317FE94</accession>
<dbReference type="AlphaFoldDB" id="A0A317FE94"/>
<dbReference type="EMBL" id="QGNA01000002">
    <property type="protein sequence ID" value="PWS37380.1"/>
    <property type="molecule type" value="Genomic_DNA"/>
</dbReference>
<keyword evidence="8" id="KW-1185">Reference proteome</keyword>
<dbReference type="Gene3D" id="1.10.1400.10">
    <property type="match status" value="1"/>
</dbReference>
<feature type="binding site" evidence="5">
    <location>
        <position position="308"/>
    </location>
    <ligand>
        <name>Ca(2+)</name>
        <dbReference type="ChEBI" id="CHEBI:29108"/>
    </ligand>
</feature>
<keyword evidence="5" id="KW-0106">Calcium</keyword>
<reference evidence="8" key="1">
    <citation type="submission" date="2018-05" db="EMBL/GenBank/DDBJ databases">
        <authorList>
            <person name="Du Z."/>
            <person name="Wang X."/>
        </authorList>
    </citation>
    <scope>NUCLEOTIDE SEQUENCE [LARGE SCALE GENOMIC DNA]</scope>
    <source>
        <strain evidence="8">CQN31</strain>
    </source>
</reference>
<keyword evidence="3" id="KW-0865">Zymogen</keyword>
<dbReference type="InterPro" id="IPR029055">
    <property type="entry name" value="Ntn_hydrolases_N"/>
</dbReference>
<dbReference type="Gene3D" id="1.10.439.10">
    <property type="entry name" value="Penicillin Amidohydrolase, domain 1"/>
    <property type="match status" value="1"/>
</dbReference>
<dbReference type="Proteomes" id="UP000245765">
    <property type="component" value="Unassembled WGS sequence"/>
</dbReference>
<dbReference type="PANTHER" id="PTHR34218">
    <property type="entry name" value="PEPTIDASE S45 PENICILLIN AMIDASE"/>
    <property type="match status" value="1"/>
</dbReference>
<comment type="similarity">
    <text evidence="1">Belongs to the peptidase S45 family.</text>
</comment>
<dbReference type="InterPro" id="IPR043146">
    <property type="entry name" value="Penicillin_amidase_N_B-knob"/>
</dbReference>
<dbReference type="Gene3D" id="3.60.20.10">
    <property type="entry name" value="Glutamine Phosphoribosylpyrophosphate, subunit 1, domain 1"/>
    <property type="match status" value="1"/>
</dbReference>
<proteinExistence type="inferred from homology"/>
<comment type="cofactor">
    <cofactor evidence="5">
        <name>Ca(2+)</name>
        <dbReference type="ChEBI" id="CHEBI:29108"/>
    </cofactor>
    <text evidence="5">Binds 1 Ca(2+) ion per dimer.</text>
</comment>
<dbReference type="SUPFAM" id="SSF56235">
    <property type="entry name" value="N-terminal nucleophile aminohydrolases (Ntn hydrolases)"/>
    <property type="match status" value="1"/>
</dbReference>
<keyword evidence="6" id="KW-0732">Signal</keyword>
<dbReference type="PIRSF" id="PIRSF001227">
    <property type="entry name" value="Pen_acylase"/>
    <property type="match status" value="1"/>
</dbReference>
<sequence>MRGSRKARAALLLALSLLPGCSALSPRQAPVDQRIAAMPVAGAPVSRPVEIRWNDHMVPWITAETDEDLAVALGLVHGHLRGAQVMLMRLIAQGRLSEVAGPPTADVDHALRILGFGRAAPQIVAAWPPETRRFVQAFLRGLNHALRNGPRPPEAGLLGLGAEDITEEDLLAVGRLAGTDINWLAYLSLLPQRGQPGFAELWARTREAGGNPVGAQQAGLLQAILEGTSRSGSNTVAVGAARSATGGALIASDPHLGLNMPNLWLVVGMRSPSFHAVGLMVPGLPILGVGRNPHVAWGGTNLRAASSDLFDVSTLPPEAFRTETARIRQRLWFTTERSLRVTPLGPVMTDAALLPANGATLALRWAGHKPTDEITALLRAARATDGDSFRDAFAGFGVSAQTMLWADSRGRVGRFIAATLPDRAGFPAQDFVLDARDPAATEAWARLRDARTLPAETAPTQGALASANNRPRWAERPGAPPLGFFFSDDDRVLRLEQLLAETLRHTPESMAAIQRDIRSPRAALLAAGLNERLAALPGGHPAPRLAAALAGWQGDYAADSRAPVAFEALLRHLVPALVPESRRDATGNPRGAETQWNFLTAFLLRDLDALDPARRESVLRQAARAAQADHDRLGTWGEMHRLRAAHWLVNLPALGRFFVYADYPTGGSRETPMKTSHGLIGDAPRPASFGSMARHVSDMADPDANWFTLWGGQDGWIGSAAFMDQVPLWREGRSIRVPLRPESVAAEFPRVSRIVPR</sequence>
<keyword evidence="2" id="KW-0378">Hydrolase</keyword>
<dbReference type="RefSeq" id="WP_109870488.1">
    <property type="nucleotide sequence ID" value="NZ_QGNA01000002.1"/>
</dbReference>
<keyword evidence="5" id="KW-0479">Metal-binding</keyword>
<feature type="chain" id="PRO_5016440873" evidence="6">
    <location>
        <begin position="23"/>
        <end position="757"/>
    </location>
</feature>
<protein>
    <submittedName>
        <fullName evidence="7">Penicillin acylase family protein</fullName>
    </submittedName>
</protein>
<evidence type="ECO:0000256" key="2">
    <source>
        <dbReference type="ARBA" id="ARBA00022801"/>
    </source>
</evidence>
<dbReference type="InterPro" id="IPR023343">
    <property type="entry name" value="Penicillin_amidase_dom1"/>
</dbReference>
<evidence type="ECO:0000256" key="6">
    <source>
        <dbReference type="SAM" id="SignalP"/>
    </source>
</evidence>
<organism evidence="7 8">
    <name type="scientific">Falsiroseomonas bella</name>
    <dbReference type="NCBI Taxonomy" id="2184016"/>
    <lineage>
        <taxon>Bacteria</taxon>
        <taxon>Pseudomonadati</taxon>
        <taxon>Pseudomonadota</taxon>
        <taxon>Alphaproteobacteria</taxon>
        <taxon>Acetobacterales</taxon>
        <taxon>Roseomonadaceae</taxon>
        <taxon>Falsiroseomonas</taxon>
    </lineage>
</organism>
<dbReference type="OrthoDB" id="9760084at2"/>
<comment type="caution">
    <text evidence="7">The sequence shown here is derived from an EMBL/GenBank/DDBJ whole genome shotgun (WGS) entry which is preliminary data.</text>
</comment>
<dbReference type="GO" id="GO:0016811">
    <property type="term" value="F:hydrolase activity, acting on carbon-nitrogen (but not peptide) bonds, in linear amides"/>
    <property type="evidence" value="ECO:0007669"/>
    <property type="project" value="InterPro"/>
</dbReference>
<dbReference type="PANTHER" id="PTHR34218:SF4">
    <property type="entry name" value="ACYL-HOMOSERINE LACTONE ACYLASE QUIP"/>
    <property type="match status" value="1"/>
</dbReference>
<feature type="signal peptide" evidence="6">
    <location>
        <begin position="1"/>
        <end position="22"/>
    </location>
</feature>
<dbReference type="Gene3D" id="2.30.120.10">
    <property type="match status" value="1"/>
</dbReference>
<gene>
    <name evidence="7" type="ORF">DFH01_11095</name>
</gene>
<evidence type="ECO:0000256" key="4">
    <source>
        <dbReference type="PIRSR" id="PIRSR001227-1"/>
    </source>
</evidence>
<evidence type="ECO:0000313" key="7">
    <source>
        <dbReference type="EMBL" id="PWS37380.1"/>
    </source>
</evidence>
<dbReference type="Pfam" id="PF01804">
    <property type="entry name" value="Penicil_amidase"/>
    <property type="match status" value="1"/>
</dbReference>
<feature type="active site" description="Nucleophile" evidence="4">
    <location>
        <position position="233"/>
    </location>
</feature>
<dbReference type="GO" id="GO:0046872">
    <property type="term" value="F:metal ion binding"/>
    <property type="evidence" value="ECO:0007669"/>
    <property type="project" value="UniProtKB-KW"/>
</dbReference>
<evidence type="ECO:0000256" key="3">
    <source>
        <dbReference type="ARBA" id="ARBA00023145"/>
    </source>
</evidence>
<dbReference type="InterPro" id="IPR043147">
    <property type="entry name" value="Penicillin_amidase_A-knob"/>
</dbReference>
<dbReference type="InterPro" id="IPR014395">
    <property type="entry name" value="Pen/GL7ACA/AHL_acylase"/>
</dbReference>
<dbReference type="InterPro" id="IPR002692">
    <property type="entry name" value="S45"/>
</dbReference>
<evidence type="ECO:0000313" key="8">
    <source>
        <dbReference type="Proteomes" id="UP000245765"/>
    </source>
</evidence>
<name>A0A317FE94_9PROT</name>
<evidence type="ECO:0000256" key="5">
    <source>
        <dbReference type="PIRSR" id="PIRSR001227-2"/>
    </source>
</evidence>
<dbReference type="GO" id="GO:0017000">
    <property type="term" value="P:antibiotic biosynthetic process"/>
    <property type="evidence" value="ECO:0007669"/>
    <property type="project" value="InterPro"/>
</dbReference>